<dbReference type="EMBL" id="BSPO01000003">
    <property type="protein sequence ID" value="GLS84284.1"/>
    <property type="molecule type" value="Genomic_DNA"/>
</dbReference>
<dbReference type="PROSITE" id="PS51257">
    <property type="entry name" value="PROKAR_LIPOPROTEIN"/>
    <property type="match status" value="1"/>
</dbReference>
<dbReference type="Gene3D" id="3.30.310.170">
    <property type="entry name" value="Outer membrane protein assembly factor BamC"/>
    <property type="match status" value="1"/>
</dbReference>
<evidence type="ECO:0000256" key="3">
    <source>
        <dbReference type="ARBA" id="ARBA00023139"/>
    </source>
</evidence>
<dbReference type="HAMAP" id="MF_00924">
    <property type="entry name" value="OM_assembly_BamC"/>
    <property type="match status" value="1"/>
</dbReference>
<keyword evidence="3 6" id="KW-0564">Palmitate</keyword>
<evidence type="ECO:0000313" key="8">
    <source>
        <dbReference type="EMBL" id="GLS84284.1"/>
    </source>
</evidence>
<evidence type="ECO:0000256" key="1">
    <source>
        <dbReference type="ARBA" id="ARBA00022729"/>
    </source>
</evidence>
<feature type="region of interest" description="Disordered" evidence="7">
    <location>
        <begin position="52"/>
        <end position="74"/>
    </location>
</feature>
<keyword evidence="1 6" id="KW-0732">Signal</keyword>
<keyword evidence="2 6" id="KW-0472">Membrane</keyword>
<gene>
    <name evidence="6 8" type="primary">bamC</name>
    <name evidence="8" type="ORF">GCM10007894_22610</name>
</gene>
<dbReference type="AlphaFoldDB" id="A0AA37TMH7"/>
<comment type="subunit">
    <text evidence="6">Part of the Bam complex.</text>
</comment>
<dbReference type="InterPro" id="IPR010653">
    <property type="entry name" value="NlpB/DapX"/>
</dbReference>
<protein>
    <recommendedName>
        <fullName evidence="6">Outer membrane protein assembly factor BamC</fullName>
    </recommendedName>
</protein>
<organism evidence="8 9">
    <name type="scientific">Paraferrimonas haliotis</name>
    <dbReference type="NCBI Taxonomy" id="2013866"/>
    <lineage>
        <taxon>Bacteria</taxon>
        <taxon>Pseudomonadati</taxon>
        <taxon>Pseudomonadota</taxon>
        <taxon>Gammaproteobacteria</taxon>
        <taxon>Alteromonadales</taxon>
        <taxon>Ferrimonadaceae</taxon>
        <taxon>Paraferrimonas</taxon>
    </lineage>
</organism>
<dbReference type="InterPro" id="IPR014524">
    <property type="entry name" value="BamC"/>
</dbReference>
<dbReference type="GO" id="GO:0051205">
    <property type="term" value="P:protein insertion into membrane"/>
    <property type="evidence" value="ECO:0007669"/>
    <property type="project" value="UniProtKB-UniRule"/>
</dbReference>
<evidence type="ECO:0000256" key="7">
    <source>
        <dbReference type="SAM" id="MobiDB-lite"/>
    </source>
</evidence>
<comment type="subcellular location">
    <subcellularLocation>
        <location evidence="6">Cell outer membrane</location>
        <topology evidence="6">Lipid-anchor</topology>
    </subcellularLocation>
</comment>
<name>A0AA37TMH7_9GAMM</name>
<reference evidence="8 9" key="1">
    <citation type="journal article" date="2014" name="Int. J. Syst. Evol. Microbiol.">
        <title>Complete genome sequence of Corynebacterium casei LMG S-19264T (=DSM 44701T), isolated from a smear-ripened cheese.</title>
        <authorList>
            <consortium name="US DOE Joint Genome Institute (JGI-PGF)"/>
            <person name="Walter F."/>
            <person name="Albersmeier A."/>
            <person name="Kalinowski J."/>
            <person name="Ruckert C."/>
        </authorList>
    </citation>
    <scope>NUCLEOTIDE SEQUENCE [LARGE SCALE GENOMIC DNA]</scope>
    <source>
        <strain evidence="8 9">NBRC 112785</strain>
    </source>
</reference>
<evidence type="ECO:0000256" key="5">
    <source>
        <dbReference type="ARBA" id="ARBA00023288"/>
    </source>
</evidence>
<evidence type="ECO:0000256" key="2">
    <source>
        <dbReference type="ARBA" id="ARBA00023136"/>
    </source>
</evidence>
<dbReference type="Proteomes" id="UP001157439">
    <property type="component" value="Unassembled WGS sequence"/>
</dbReference>
<keyword evidence="5 6" id="KW-0449">Lipoprotein</keyword>
<dbReference type="RefSeq" id="WP_095498229.1">
    <property type="nucleotide sequence ID" value="NZ_BSPO01000003.1"/>
</dbReference>
<comment type="similarity">
    <text evidence="6">Belongs to the BamC family.</text>
</comment>
<evidence type="ECO:0000256" key="6">
    <source>
        <dbReference type="HAMAP-Rule" id="MF_00924"/>
    </source>
</evidence>
<evidence type="ECO:0000313" key="9">
    <source>
        <dbReference type="Proteomes" id="UP001157439"/>
    </source>
</evidence>
<comment type="caution">
    <text evidence="8">The sequence shown here is derived from an EMBL/GenBank/DDBJ whole genome shotgun (WGS) entry which is preliminary data.</text>
</comment>
<sequence length="366" mass="41370">MIKQVTTALALTLLVSACSTPIERRQISGSDKYLEAKESQRLVVPAPLKEPQYSSEFDIPPLSEEAKSTPKGKDLDIRPPLQVIASAEGTHVESGVDNVKVTIEAVGRKDLKEEVYKAISDYLEQNDVATVTSNIDSGIIETDWVENREEFRKRWIGSNDEYVLRQRYRFSIDVSPHGRTGSVTIDLVEHEESIDGVDEIPALTSEDKRRYTIDVLNDAVAFLSARRALDAKAEAIRNSLGISIDMIANADGDKVWIAEADYMRTWERLAVVLPELGFDIEDRDRNNGIYYARTGEGEGFWQSMFGAETMPLEDGLYRFKLSDTDDSKKTQIQLFDATDNKLDNETMDEIYQFFSDVMGEDRNSRR</sequence>
<feature type="compositionally biased region" description="Basic and acidic residues" evidence="7">
    <location>
        <begin position="64"/>
        <end position="74"/>
    </location>
</feature>
<keyword evidence="9" id="KW-1185">Reference proteome</keyword>
<dbReference type="GO" id="GO:0009279">
    <property type="term" value="C:cell outer membrane"/>
    <property type="evidence" value="ECO:0007669"/>
    <property type="project" value="UniProtKB-SubCell"/>
</dbReference>
<dbReference type="Gene3D" id="3.30.530.50">
    <property type="match status" value="1"/>
</dbReference>
<accession>A0AA37TMH7</accession>
<dbReference type="InterPro" id="IPR042268">
    <property type="entry name" value="BamC_C"/>
</dbReference>
<proteinExistence type="inferred from homology"/>
<dbReference type="GO" id="GO:0043165">
    <property type="term" value="P:Gram-negative-bacterium-type cell outer membrane assembly"/>
    <property type="evidence" value="ECO:0007669"/>
    <property type="project" value="UniProtKB-UniRule"/>
</dbReference>
<dbReference type="Pfam" id="PF06804">
    <property type="entry name" value="Lipoprotein_18"/>
    <property type="match status" value="1"/>
</dbReference>
<evidence type="ECO:0000256" key="4">
    <source>
        <dbReference type="ARBA" id="ARBA00023237"/>
    </source>
</evidence>
<keyword evidence="4 6" id="KW-0998">Cell outer membrane</keyword>
<comment type="function">
    <text evidence="6">Part of the outer membrane protein assembly complex, which is involved in assembly and insertion of beta-barrel proteins into the outer membrane.</text>
</comment>